<accession>A0A2M3ZTF0</accession>
<sequence length="66" mass="7675">MHFVLSLSISFVFPSLYNYARCVQYMLNVTESIGVFRRYLIQIAHLNYDFFCLISSSKDTPIGSTR</sequence>
<feature type="signal peptide" evidence="1">
    <location>
        <begin position="1"/>
        <end position="22"/>
    </location>
</feature>
<feature type="chain" id="PRO_5014792056" evidence="1">
    <location>
        <begin position="23"/>
        <end position="66"/>
    </location>
</feature>
<organism evidence="2">
    <name type="scientific">Anopheles braziliensis</name>
    <dbReference type="NCBI Taxonomy" id="58242"/>
    <lineage>
        <taxon>Eukaryota</taxon>
        <taxon>Metazoa</taxon>
        <taxon>Ecdysozoa</taxon>
        <taxon>Arthropoda</taxon>
        <taxon>Hexapoda</taxon>
        <taxon>Insecta</taxon>
        <taxon>Pterygota</taxon>
        <taxon>Neoptera</taxon>
        <taxon>Endopterygota</taxon>
        <taxon>Diptera</taxon>
        <taxon>Nematocera</taxon>
        <taxon>Culicoidea</taxon>
        <taxon>Culicidae</taxon>
        <taxon>Anophelinae</taxon>
        <taxon>Anopheles</taxon>
    </lineage>
</organism>
<proteinExistence type="predicted"/>
<reference evidence="2" key="1">
    <citation type="submission" date="2018-01" db="EMBL/GenBank/DDBJ databases">
        <title>An insight into the sialome of Amazonian anophelines.</title>
        <authorList>
            <person name="Ribeiro J.M."/>
            <person name="Scarpassa V."/>
            <person name="Calvo E."/>
        </authorList>
    </citation>
    <scope>NUCLEOTIDE SEQUENCE</scope>
    <source>
        <tissue evidence="2">Salivary glands</tissue>
    </source>
</reference>
<dbReference type="AlphaFoldDB" id="A0A2M3ZTF0"/>
<dbReference type="EMBL" id="GGFM01011024">
    <property type="protein sequence ID" value="MBW31775.1"/>
    <property type="molecule type" value="Transcribed_RNA"/>
</dbReference>
<protein>
    <submittedName>
        <fullName evidence="2">Putative secreted peptide</fullName>
    </submittedName>
</protein>
<name>A0A2M3ZTF0_9DIPT</name>
<keyword evidence="1" id="KW-0732">Signal</keyword>
<evidence type="ECO:0000256" key="1">
    <source>
        <dbReference type="SAM" id="SignalP"/>
    </source>
</evidence>
<evidence type="ECO:0000313" key="2">
    <source>
        <dbReference type="EMBL" id="MBW31775.1"/>
    </source>
</evidence>